<dbReference type="RefSeq" id="WP_218284907.1">
    <property type="nucleotide sequence ID" value="NZ_CP076448.1"/>
</dbReference>
<reference evidence="2" key="1">
    <citation type="submission" date="2021-06" db="EMBL/GenBank/DDBJ databases">
        <title>Elioraea tepida, sp. nov., a moderately thermophilic aerobic anoxygenic phototrophic bacterium isolated from an alkaline siliceous hot spring mat community in Yellowstone National Park, WY, USA.</title>
        <authorList>
            <person name="Saini M.K."/>
            <person name="Yoshida S."/>
            <person name="Sebastian A."/>
            <person name="Hirose S."/>
            <person name="Hara E."/>
            <person name="Tamaki H."/>
            <person name="Soulier N.T."/>
            <person name="Albert I."/>
            <person name="Hanada S."/>
            <person name="Bryant D.A."/>
            <person name="Tank M."/>
        </authorList>
    </citation>
    <scope>NUCLEOTIDE SEQUENCE</scope>
    <source>
        <strain evidence="2">MS-P2</strain>
    </source>
</reference>
<proteinExistence type="predicted"/>
<dbReference type="AlphaFoldDB" id="A0A975U142"/>
<protein>
    <submittedName>
        <fullName evidence="2">DUF2272 domain-containing protein</fullName>
    </submittedName>
</protein>
<dbReference type="KEGG" id="elio:KO353_11815"/>
<evidence type="ECO:0000313" key="2">
    <source>
        <dbReference type="EMBL" id="QXM23967.1"/>
    </source>
</evidence>
<keyword evidence="3" id="KW-1185">Reference proteome</keyword>
<feature type="domain" description="DUF2272" evidence="1">
    <location>
        <begin position="33"/>
        <end position="207"/>
    </location>
</feature>
<dbReference type="EMBL" id="CP076448">
    <property type="protein sequence ID" value="QXM23967.1"/>
    <property type="molecule type" value="Genomic_DNA"/>
</dbReference>
<dbReference type="InterPro" id="IPR019262">
    <property type="entry name" value="DUF2272"/>
</dbReference>
<gene>
    <name evidence="2" type="ORF">KO353_11815</name>
</gene>
<name>A0A975U142_9PROT</name>
<dbReference type="Proteomes" id="UP000694001">
    <property type="component" value="Chromosome"/>
</dbReference>
<evidence type="ECO:0000313" key="3">
    <source>
        <dbReference type="Proteomes" id="UP000694001"/>
    </source>
</evidence>
<accession>A0A975U142</accession>
<organism evidence="2 3">
    <name type="scientific">Elioraea tepida</name>
    <dbReference type="NCBI Taxonomy" id="2843330"/>
    <lineage>
        <taxon>Bacteria</taxon>
        <taxon>Pseudomonadati</taxon>
        <taxon>Pseudomonadota</taxon>
        <taxon>Alphaproteobacteria</taxon>
        <taxon>Acetobacterales</taxon>
        <taxon>Elioraeaceae</taxon>
        <taxon>Elioraea</taxon>
    </lineage>
</organism>
<sequence>MKSVAERLAAWAEGEEARFLGRLEDEEPCNGWIAEYWRIVGDAAGRLHYRHVDGRTVDENGDRWAWSAAFVSAGVWVATGGAPWFAYCEWHSTYVRDAIQRASEGEPQPYRAFPIGTLPLRRGDIVVQWRAGIGDGARDAPIGWEAAQRIAPFTSHGDIVVSAGADRAELIGGNLADTVKRRTLVLDGAGRLVDTGQERGHWFALIRFADDHI</sequence>
<evidence type="ECO:0000259" key="1">
    <source>
        <dbReference type="Pfam" id="PF10030"/>
    </source>
</evidence>
<dbReference type="Pfam" id="PF10030">
    <property type="entry name" value="DUF2272"/>
    <property type="match status" value="1"/>
</dbReference>